<evidence type="ECO:0000256" key="5">
    <source>
        <dbReference type="PROSITE-ProRule" id="PRU00176"/>
    </source>
</evidence>
<feature type="compositionally biased region" description="Polar residues" evidence="6">
    <location>
        <begin position="67"/>
        <end position="78"/>
    </location>
</feature>
<dbReference type="CDD" id="cd12317">
    <property type="entry name" value="RRM4_RBM19_RRM3_MRD1"/>
    <property type="match status" value="1"/>
</dbReference>
<dbReference type="PANTHER" id="PTHR48039">
    <property type="entry name" value="RNA-BINDING MOTIF PROTEIN 14B"/>
    <property type="match status" value="1"/>
</dbReference>
<feature type="compositionally biased region" description="Polar residues" evidence="6">
    <location>
        <begin position="137"/>
        <end position="150"/>
    </location>
</feature>
<protein>
    <recommendedName>
        <fullName evidence="7">RRM domain-containing protein</fullName>
    </recommendedName>
</protein>
<dbReference type="KEGG" id="bpg:Bathy18g00650"/>
<feature type="compositionally biased region" description="Basic and acidic residues" evidence="6">
    <location>
        <begin position="378"/>
        <end position="394"/>
    </location>
</feature>
<evidence type="ECO:0000256" key="2">
    <source>
        <dbReference type="ARBA" id="ARBA00022737"/>
    </source>
</evidence>
<feature type="compositionally biased region" description="Basic and acidic residues" evidence="6">
    <location>
        <begin position="152"/>
        <end position="161"/>
    </location>
</feature>
<feature type="compositionally biased region" description="Acidic residues" evidence="6">
    <location>
        <begin position="368"/>
        <end position="377"/>
    </location>
</feature>
<feature type="compositionally biased region" description="Acidic residues" evidence="6">
    <location>
        <begin position="264"/>
        <end position="291"/>
    </location>
</feature>
<reference evidence="8 9" key="1">
    <citation type="submission" date="2011-10" db="EMBL/GenBank/DDBJ databases">
        <authorList>
            <person name="Genoscope - CEA"/>
        </authorList>
    </citation>
    <scope>NUCLEOTIDE SEQUENCE [LARGE SCALE GENOMIC DNA]</scope>
    <source>
        <strain evidence="8 9">RCC 1105</strain>
    </source>
</reference>
<dbReference type="AlphaFoldDB" id="K8EQU9"/>
<dbReference type="CDD" id="cd12320">
    <property type="entry name" value="RRM6_RBM19_RRM5_MRD1"/>
    <property type="match status" value="1"/>
</dbReference>
<evidence type="ECO:0000313" key="8">
    <source>
        <dbReference type="EMBL" id="CCO20642.1"/>
    </source>
</evidence>
<dbReference type="Pfam" id="PF00076">
    <property type="entry name" value="RRM_1"/>
    <property type="match status" value="3"/>
</dbReference>
<dbReference type="InterPro" id="IPR035979">
    <property type="entry name" value="RBD_domain_sf"/>
</dbReference>
<dbReference type="GO" id="GO:0005634">
    <property type="term" value="C:nucleus"/>
    <property type="evidence" value="ECO:0007669"/>
    <property type="project" value="UniProtKB-SubCell"/>
</dbReference>
<organism evidence="8 9">
    <name type="scientific">Bathycoccus prasinos</name>
    <dbReference type="NCBI Taxonomy" id="41875"/>
    <lineage>
        <taxon>Eukaryota</taxon>
        <taxon>Viridiplantae</taxon>
        <taxon>Chlorophyta</taxon>
        <taxon>Mamiellophyceae</taxon>
        <taxon>Mamiellales</taxon>
        <taxon>Bathycoccaceae</taxon>
        <taxon>Bathycoccus</taxon>
    </lineage>
</organism>
<dbReference type="OrthoDB" id="439639at2759"/>
<dbReference type="GO" id="GO:0003729">
    <property type="term" value="F:mRNA binding"/>
    <property type="evidence" value="ECO:0007669"/>
    <property type="project" value="TreeGrafter"/>
</dbReference>
<feature type="domain" description="RRM" evidence="7">
    <location>
        <begin position="867"/>
        <end position="944"/>
    </location>
</feature>
<feature type="region of interest" description="Disordered" evidence="6">
    <location>
        <begin position="512"/>
        <end position="539"/>
    </location>
</feature>
<feature type="domain" description="RRM" evidence="7">
    <location>
        <begin position="745"/>
        <end position="837"/>
    </location>
</feature>
<dbReference type="STRING" id="41875.K8EQU9"/>
<dbReference type="InterPro" id="IPR051945">
    <property type="entry name" value="RRM_MRD1_RNA_proc_ribogen"/>
</dbReference>
<evidence type="ECO:0000256" key="6">
    <source>
        <dbReference type="SAM" id="MobiDB-lite"/>
    </source>
</evidence>
<dbReference type="InterPro" id="IPR012677">
    <property type="entry name" value="Nucleotide-bd_a/b_plait_sf"/>
</dbReference>
<keyword evidence="3 5" id="KW-0694">RNA-binding</keyword>
<keyword evidence="9" id="KW-1185">Reference proteome</keyword>
<proteinExistence type="predicted"/>
<dbReference type="RefSeq" id="XP_007508151.1">
    <property type="nucleotide sequence ID" value="XM_007508089.1"/>
</dbReference>
<evidence type="ECO:0000256" key="1">
    <source>
        <dbReference type="ARBA" id="ARBA00004123"/>
    </source>
</evidence>
<keyword evidence="4" id="KW-0539">Nucleus</keyword>
<feature type="domain" description="RRM" evidence="7">
    <location>
        <begin position="414"/>
        <end position="493"/>
    </location>
</feature>
<feature type="compositionally biased region" description="Acidic residues" evidence="6">
    <location>
        <begin position="515"/>
        <end position="524"/>
    </location>
</feature>
<feature type="compositionally biased region" description="Acidic residues" evidence="6">
    <location>
        <begin position="330"/>
        <end position="353"/>
    </location>
</feature>
<evidence type="ECO:0000259" key="7">
    <source>
        <dbReference type="PROSITE" id="PS50102"/>
    </source>
</evidence>
<evidence type="ECO:0000313" key="9">
    <source>
        <dbReference type="Proteomes" id="UP000198341"/>
    </source>
</evidence>
<dbReference type="InterPro" id="IPR000504">
    <property type="entry name" value="RRM_dom"/>
</dbReference>
<dbReference type="PANTHER" id="PTHR48039:SF5">
    <property type="entry name" value="RNA-BINDING PROTEIN 28"/>
    <property type="match status" value="1"/>
</dbReference>
<dbReference type="EMBL" id="FO082261">
    <property type="protein sequence ID" value="CCO20642.1"/>
    <property type="molecule type" value="Genomic_DNA"/>
</dbReference>
<dbReference type="Proteomes" id="UP000198341">
    <property type="component" value="Chromosome 18"/>
</dbReference>
<feature type="compositionally biased region" description="Basic and acidic residues" evidence="6">
    <location>
        <begin position="357"/>
        <end position="367"/>
    </location>
</feature>
<feature type="region of interest" description="Disordered" evidence="6">
    <location>
        <begin position="705"/>
        <end position="740"/>
    </location>
</feature>
<feature type="domain" description="RRM" evidence="7">
    <location>
        <begin position="627"/>
        <end position="699"/>
    </location>
</feature>
<feature type="region of interest" description="Disordered" evidence="6">
    <location>
        <begin position="137"/>
        <end position="181"/>
    </location>
</feature>
<dbReference type="SUPFAM" id="SSF54928">
    <property type="entry name" value="RNA-binding domain, RBD"/>
    <property type="match status" value="5"/>
</dbReference>
<dbReference type="eggNOG" id="KOG0110">
    <property type="taxonomic scope" value="Eukaryota"/>
</dbReference>
<dbReference type="PROSITE" id="PS50102">
    <property type="entry name" value="RRM"/>
    <property type="match status" value="5"/>
</dbReference>
<feature type="region of interest" description="Disordered" evidence="6">
    <location>
        <begin position="1"/>
        <end position="27"/>
    </location>
</feature>
<name>K8EQU9_9CHLO</name>
<feature type="compositionally biased region" description="Basic and acidic residues" evidence="6">
    <location>
        <begin position="306"/>
        <end position="321"/>
    </location>
</feature>
<dbReference type="SMART" id="SM00360">
    <property type="entry name" value="RRM"/>
    <property type="match status" value="5"/>
</dbReference>
<comment type="subcellular location">
    <subcellularLocation>
        <location evidence="1">Nucleus</location>
    </subcellularLocation>
</comment>
<feature type="region of interest" description="Disordered" evidence="6">
    <location>
        <begin position="64"/>
        <end position="86"/>
    </location>
</feature>
<evidence type="ECO:0000256" key="3">
    <source>
        <dbReference type="ARBA" id="ARBA00022884"/>
    </source>
</evidence>
<dbReference type="FunFam" id="3.30.70.330:FF:000442">
    <property type="entry name" value="Multiple RNA-binding domain-containing protein 1"/>
    <property type="match status" value="1"/>
</dbReference>
<keyword evidence="2" id="KW-0677">Repeat</keyword>
<dbReference type="Gene3D" id="3.30.70.330">
    <property type="match status" value="5"/>
</dbReference>
<feature type="region of interest" description="Disordered" evidence="6">
    <location>
        <begin position="971"/>
        <end position="992"/>
    </location>
</feature>
<feature type="domain" description="RRM" evidence="7">
    <location>
        <begin position="32"/>
        <end position="128"/>
    </location>
</feature>
<sequence>MAGKEDQQREETFKANPEHPSDGDVQTPLVSSRLCIKNLPKHYTEVRFREHFSTIGEVTDCVIKNTHGGTNDNDSRSSWRQHRKQQQQTSRCLGFIGYKTEQMAILAQKYFHNTFIDTSRIDVSFAASRKERAALSERSSWSKYSAGTSANERLKREEEKKLKKKNNKEDEDEDREEKKDPNRFIGVRERIKMEKAAKLKKEQFVSPEEKMLEEKMREDPKLREYMALMLPKSKFAAKFWSDGLVHEEDDYLSGGPAQTKLADIEDTEGGNADEDSDDDEYQDLENDDSSDDNGSSSSEEIDSDSDDVKKDDAVSDMEYLKAKRGNFSSDSEDSEEDEEEENSSDDDDDDENNNSEKSSDDERKEFSLENDNDDDVDNTEKKKSSKKSKDDEKATIKEVEVVQASDMESLQETGRVFLRNLPYTCTEEEIFDHMQSHVGKLTAVHVLVDKSTKQSKGLAYATFALPEDGVKCIDVLDGAIFQGRILHVLPAKRAPTNAEKNTLGGVGRITIINDDNGEDNDDENDPKNSYKKQKEHTRKADAADKKAWNALFMRQDTVLSAIAAMYGVDKGDLLSTETEDVAVRVALGEAQVIANTKKELGDVGVNVHALESAAESRENVKIARSQHSILIKNLPYESEESDLREMCEKFGTLSQLVLPSTRTIAIAEFLESNEARRAFQGLAYKRYRHVPLYVEWAPKDIFKTSKKKNDDDDDDATENDERRTKFTKETSNKDDVEEDPEEKSKVLFVKNIDFATTDESFLQFFENLCKRAGGKNRRLVSAKIARKPNSDGKSLLSKGFGFVEFESHETASICSKLVSTGIGKLDGKVLSIELSRQKMSRETVEDDNTNALAMKKKSKIPKGKSATKLVLRNVAFEATKRDVQLLFNPFGVLKSVRVPKKFDGSHRGFAFIEYTTQREATDAMDALGNAHLYGRKCVIERADEDETVNTMDDSNTNAAVFGESNVEKLREKAKRQIDGGLNQRSSKRQQRA</sequence>
<accession>K8EQU9</accession>
<dbReference type="GeneID" id="19010787"/>
<feature type="compositionally biased region" description="Basic and acidic residues" evidence="6">
    <location>
        <begin position="719"/>
        <end position="734"/>
    </location>
</feature>
<feature type="region of interest" description="Disordered" evidence="6">
    <location>
        <begin position="247"/>
        <end position="394"/>
    </location>
</feature>
<feature type="compositionally biased region" description="Basic and acidic residues" evidence="6">
    <location>
        <begin position="1"/>
        <end position="22"/>
    </location>
</feature>
<evidence type="ECO:0000256" key="4">
    <source>
        <dbReference type="ARBA" id="ARBA00023242"/>
    </source>
</evidence>
<gene>
    <name evidence="8" type="ordered locus">Bathy18g00650</name>
</gene>